<organism evidence="1 2">
    <name type="scientific">Candidatus Acidiferrum panamense</name>
    <dbReference type="NCBI Taxonomy" id="2741543"/>
    <lineage>
        <taxon>Bacteria</taxon>
        <taxon>Pseudomonadati</taxon>
        <taxon>Acidobacteriota</taxon>
        <taxon>Terriglobia</taxon>
        <taxon>Candidatus Acidiferrales</taxon>
        <taxon>Candidatus Acidiferrum</taxon>
    </lineage>
</organism>
<feature type="non-terminal residue" evidence="1">
    <location>
        <position position="1"/>
    </location>
</feature>
<keyword evidence="2" id="KW-1185">Reference proteome</keyword>
<sequence length="51" mass="5493">VLGHANGKIKGGQHLKYPQDSRHGDLLVTLLERNDIPVKSIGDSTEGLSEV</sequence>
<gene>
    <name evidence="1" type="ORF">HRJ53_12070</name>
</gene>
<dbReference type="Proteomes" id="UP000567293">
    <property type="component" value="Unassembled WGS sequence"/>
</dbReference>
<comment type="caution">
    <text evidence="1">The sequence shown here is derived from an EMBL/GenBank/DDBJ whole genome shotgun (WGS) entry which is preliminary data.</text>
</comment>
<evidence type="ECO:0000313" key="1">
    <source>
        <dbReference type="EMBL" id="MBA0085724.1"/>
    </source>
</evidence>
<protein>
    <submittedName>
        <fullName evidence="1">Uncharacterized protein</fullName>
    </submittedName>
</protein>
<name>A0A7V8SX82_9BACT</name>
<reference evidence="1" key="1">
    <citation type="submission" date="2020-06" db="EMBL/GenBank/DDBJ databases">
        <title>Legume-microbial interactions unlock mineral nutrients during tropical forest succession.</title>
        <authorList>
            <person name="Epihov D.Z."/>
        </authorList>
    </citation>
    <scope>NUCLEOTIDE SEQUENCE [LARGE SCALE GENOMIC DNA]</scope>
    <source>
        <strain evidence="1">Pan2503</strain>
    </source>
</reference>
<evidence type="ECO:0000313" key="2">
    <source>
        <dbReference type="Proteomes" id="UP000567293"/>
    </source>
</evidence>
<accession>A0A7V8SX82</accession>
<dbReference type="AlphaFoldDB" id="A0A7V8SX82"/>
<dbReference type="EMBL" id="JACDQQ010001177">
    <property type="protein sequence ID" value="MBA0085724.1"/>
    <property type="molecule type" value="Genomic_DNA"/>
</dbReference>
<proteinExistence type="predicted"/>